<dbReference type="GO" id="GO:0005524">
    <property type="term" value="F:ATP binding"/>
    <property type="evidence" value="ECO:0007669"/>
    <property type="project" value="UniProtKB-KW"/>
</dbReference>
<evidence type="ECO:0000259" key="8">
    <source>
        <dbReference type="PROSITE" id="PS50862"/>
    </source>
</evidence>
<keyword evidence="10" id="KW-1185">Reference proteome</keyword>
<proteinExistence type="predicted"/>
<dbReference type="Pfam" id="PF02403">
    <property type="entry name" value="Seryl_tRNA_N"/>
    <property type="match status" value="1"/>
</dbReference>
<dbReference type="PRINTS" id="PR00981">
    <property type="entry name" value="TRNASYNTHSER"/>
</dbReference>
<gene>
    <name evidence="9" type="primary">SARS2</name>
    <name evidence="9" type="ORF">IWW39_001546</name>
</gene>
<feature type="compositionally biased region" description="Polar residues" evidence="7">
    <location>
        <begin position="299"/>
        <end position="309"/>
    </location>
</feature>
<sequence>MLRHCQRLTALCRGHLRTARVPVGAILQARTLIQPSFDYRFISENADSLEANALARNVRDSHPHRVAKLYDEYRSLQTSINESRSSLNTLSKELGELAASKRFPQSEDPASGLDKIGKEKAMENLRDNARIIKATVQGYEVRLSAVESHLRYEAAKLPNLTHPDTPVGDETQARTVRIHGSLHEVAKVPSDGVNTSDLSDQDFKDHYDLALNLGIIDMEAGAQVAGSRFHYWRGAGALLELALVQYAMTRAVSAGFTPHITPDVARSSVVDACGFRPRSNAEEARLHTEMSGSDPIADSHSSGESSQIYRVTPVAEESRHEEGAAADPLCLVGTAEIPLVAMKQQQILDKGALPMSLAGLSHCFRAEAGARGRDTRGIYRLHQFTKVELVILSRPESSDHELIRLLDFQTGLYADLGLTFRVLQMPTQELGASAYQKFDIEAWMPGRKAWGEISSASNCTDYQSRRLGIRARLPVSRKGGAAGQAPQFVHTLNATAVAVPRLVVAILESFQRPDGHVVVPEVLRPWMMGINVLAPDS</sequence>
<dbReference type="InterPro" id="IPR045864">
    <property type="entry name" value="aa-tRNA-synth_II/BPL/LPL"/>
</dbReference>
<comment type="caution">
    <text evidence="9">The sequence shown here is derived from an EMBL/GenBank/DDBJ whole genome shotgun (WGS) entry which is preliminary data.</text>
</comment>
<keyword evidence="2 9" id="KW-0436">Ligase</keyword>
<dbReference type="InterPro" id="IPR015866">
    <property type="entry name" value="Ser-tRNA-synth_1_N"/>
</dbReference>
<name>A0A9W8GHN4_9FUNG</name>
<evidence type="ECO:0000256" key="4">
    <source>
        <dbReference type="ARBA" id="ARBA00022840"/>
    </source>
</evidence>
<dbReference type="InterPro" id="IPR002317">
    <property type="entry name" value="Ser-tRNA-ligase_type_1"/>
</dbReference>
<dbReference type="GO" id="GO:0006434">
    <property type="term" value="P:seryl-tRNA aminoacylation"/>
    <property type="evidence" value="ECO:0007669"/>
    <property type="project" value="InterPro"/>
</dbReference>
<dbReference type="PROSITE" id="PS50862">
    <property type="entry name" value="AA_TRNA_LIGASE_II"/>
    <property type="match status" value="1"/>
</dbReference>
<evidence type="ECO:0000256" key="7">
    <source>
        <dbReference type="SAM" id="MobiDB-lite"/>
    </source>
</evidence>
<evidence type="ECO:0000313" key="9">
    <source>
        <dbReference type="EMBL" id="KAJ2689308.1"/>
    </source>
</evidence>
<dbReference type="InterPro" id="IPR006195">
    <property type="entry name" value="aa-tRNA-synth_II"/>
</dbReference>
<dbReference type="EMBL" id="JANBTX010000027">
    <property type="protein sequence ID" value="KAJ2689308.1"/>
    <property type="molecule type" value="Genomic_DNA"/>
</dbReference>
<dbReference type="PANTHER" id="PTHR11778">
    <property type="entry name" value="SERYL-TRNA SYNTHETASE"/>
    <property type="match status" value="1"/>
</dbReference>
<dbReference type="Gene3D" id="1.10.287.40">
    <property type="entry name" value="Serine-tRNA synthetase, tRNA binding domain"/>
    <property type="match status" value="1"/>
</dbReference>
<evidence type="ECO:0000256" key="6">
    <source>
        <dbReference type="ARBA" id="ARBA00031113"/>
    </source>
</evidence>
<feature type="domain" description="Aminoacyl-transfer RNA synthetases class-II family profile" evidence="8">
    <location>
        <begin position="205"/>
        <end position="520"/>
    </location>
</feature>
<keyword evidence="3" id="KW-0547">Nucleotide-binding</keyword>
<evidence type="ECO:0000256" key="2">
    <source>
        <dbReference type="ARBA" id="ARBA00022598"/>
    </source>
</evidence>
<reference evidence="9" key="1">
    <citation type="submission" date="2022-07" db="EMBL/GenBank/DDBJ databases">
        <title>Phylogenomic reconstructions and comparative analyses of Kickxellomycotina fungi.</title>
        <authorList>
            <person name="Reynolds N.K."/>
            <person name="Stajich J.E."/>
            <person name="Barry K."/>
            <person name="Grigoriev I.V."/>
            <person name="Crous P."/>
            <person name="Smith M.E."/>
        </authorList>
    </citation>
    <scope>NUCLEOTIDE SEQUENCE</scope>
    <source>
        <strain evidence="9">CBS 109367</strain>
    </source>
</reference>
<dbReference type="Pfam" id="PF00587">
    <property type="entry name" value="tRNA-synt_2b"/>
    <property type="match status" value="1"/>
</dbReference>
<keyword evidence="5" id="KW-0030">Aminoacyl-tRNA synthetase</keyword>
<evidence type="ECO:0000256" key="3">
    <source>
        <dbReference type="ARBA" id="ARBA00022741"/>
    </source>
</evidence>
<evidence type="ECO:0000256" key="1">
    <source>
        <dbReference type="ARBA" id="ARBA00012840"/>
    </source>
</evidence>
<dbReference type="InterPro" id="IPR042103">
    <property type="entry name" value="SerRS_1_N_sf"/>
</dbReference>
<keyword evidence="4" id="KW-0067">ATP-binding</keyword>
<organism evidence="9 10">
    <name type="scientific">Coemansia spiralis</name>
    <dbReference type="NCBI Taxonomy" id="417178"/>
    <lineage>
        <taxon>Eukaryota</taxon>
        <taxon>Fungi</taxon>
        <taxon>Fungi incertae sedis</taxon>
        <taxon>Zoopagomycota</taxon>
        <taxon>Kickxellomycotina</taxon>
        <taxon>Kickxellomycetes</taxon>
        <taxon>Kickxellales</taxon>
        <taxon>Kickxellaceae</taxon>
        <taxon>Coemansia</taxon>
    </lineage>
</organism>
<dbReference type="InterPro" id="IPR010978">
    <property type="entry name" value="tRNA-bd_arm"/>
</dbReference>
<evidence type="ECO:0000256" key="5">
    <source>
        <dbReference type="ARBA" id="ARBA00023146"/>
    </source>
</evidence>
<dbReference type="GO" id="GO:0004828">
    <property type="term" value="F:serine-tRNA ligase activity"/>
    <property type="evidence" value="ECO:0007669"/>
    <property type="project" value="UniProtKB-EC"/>
</dbReference>
<feature type="region of interest" description="Disordered" evidence="7">
    <location>
        <begin position="284"/>
        <end position="322"/>
    </location>
</feature>
<dbReference type="EC" id="6.1.1.11" evidence="1"/>
<evidence type="ECO:0000313" key="10">
    <source>
        <dbReference type="Proteomes" id="UP001151516"/>
    </source>
</evidence>
<dbReference type="Proteomes" id="UP001151516">
    <property type="component" value="Unassembled WGS sequence"/>
</dbReference>
<protein>
    <recommendedName>
        <fullName evidence="1">serine--tRNA ligase</fullName>
        <ecNumber evidence="1">6.1.1.11</ecNumber>
    </recommendedName>
    <alternativeName>
        <fullName evidence="6">Seryl-tRNA synthetase</fullName>
    </alternativeName>
</protein>
<dbReference type="Gene3D" id="3.30.930.10">
    <property type="entry name" value="Bira Bifunctional Protein, Domain 2"/>
    <property type="match status" value="1"/>
</dbReference>
<dbReference type="InterPro" id="IPR002314">
    <property type="entry name" value="aa-tRNA-synt_IIb"/>
</dbReference>
<dbReference type="OrthoDB" id="10264585at2759"/>
<dbReference type="SUPFAM" id="SSF46589">
    <property type="entry name" value="tRNA-binding arm"/>
    <property type="match status" value="1"/>
</dbReference>
<dbReference type="AlphaFoldDB" id="A0A9W8GHN4"/>
<dbReference type="SUPFAM" id="SSF55681">
    <property type="entry name" value="Class II aaRS and biotin synthetases"/>
    <property type="match status" value="1"/>
</dbReference>
<accession>A0A9W8GHN4</accession>